<sequence length="398" mass="46133">MLLKKYLLHFLFIYFIFHLFSFLFALVLNPLVFWSAKNLFHIGYAFEASGSGSGDNTYAYITTFWNLCLSLILALPVTMQLSQLRHKNTYNTIRYLFQVTLRLYLAFYMLVYGFSKVFPFQFPPILYFRLAQPYGESSPMGLAWTFMQFSPYYTAFAGLAEVIGGLLLLNRKTITLGTVILTGVLTNIVMMNLCYDIPVKISSIHMLLAALILLYYERIRLIRFFILDKAVPQKEHTIYLGDARSEKVLHYIKTGFKLLLAVGIFSAFLIAYLKMHHQNSGNPPLYGFYEVTDSKNNSGYLHFVFETRDGAAIRYTNNREVKFTSTIDTVAKYIVLREITDNDKTVPKAEYFRYEKTKYGLLFKTADSVKIPLKHKTKADFLLTGRGFHWINEEPFNR</sequence>
<dbReference type="OrthoDB" id="102112at2"/>
<keyword evidence="3" id="KW-1185">Reference proteome</keyword>
<dbReference type="Proteomes" id="UP000307507">
    <property type="component" value="Unassembled WGS sequence"/>
</dbReference>
<gene>
    <name evidence="2" type="ORF">E6C50_11785</name>
</gene>
<dbReference type="RefSeq" id="WP_136403434.1">
    <property type="nucleotide sequence ID" value="NZ_SSNZ01000005.1"/>
</dbReference>
<protein>
    <recommendedName>
        <fullName evidence="4">DoxX family protein</fullName>
    </recommendedName>
</protein>
<accession>A0A4S3ZUL8</accession>
<feature type="transmembrane region" description="Helical" evidence="1">
    <location>
        <begin position="174"/>
        <end position="191"/>
    </location>
</feature>
<comment type="caution">
    <text evidence="2">The sequence shown here is derived from an EMBL/GenBank/DDBJ whole genome shotgun (WGS) entry which is preliminary data.</text>
</comment>
<dbReference type="AlphaFoldDB" id="A0A4S3ZUL8"/>
<evidence type="ECO:0008006" key="4">
    <source>
        <dbReference type="Google" id="ProtNLM"/>
    </source>
</evidence>
<feature type="transmembrane region" description="Helical" evidence="1">
    <location>
        <begin position="7"/>
        <end position="28"/>
    </location>
</feature>
<feature type="transmembrane region" description="Helical" evidence="1">
    <location>
        <begin position="150"/>
        <end position="169"/>
    </location>
</feature>
<organism evidence="2 3">
    <name type="scientific">Flavobacterium supellecticarium</name>
    <dbReference type="NCBI Taxonomy" id="2565924"/>
    <lineage>
        <taxon>Bacteria</taxon>
        <taxon>Pseudomonadati</taxon>
        <taxon>Bacteroidota</taxon>
        <taxon>Flavobacteriia</taxon>
        <taxon>Flavobacteriales</taxon>
        <taxon>Flavobacteriaceae</taxon>
        <taxon>Flavobacterium</taxon>
    </lineage>
</organism>
<keyword evidence="1" id="KW-0812">Transmembrane</keyword>
<proteinExistence type="predicted"/>
<keyword evidence="1" id="KW-1133">Transmembrane helix</keyword>
<feature type="transmembrane region" description="Helical" evidence="1">
    <location>
        <begin position="57"/>
        <end position="75"/>
    </location>
</feature>
<evidence type="ECO:0000313" key="3">
    <source>
        <dbReference type="Proteomes" id="UP000307507"/>
    </source>
</evidence>
<feature type="transmembrane region" description="Helical" evidence="1">
    <location>
        <begin position="197"/>
        <end position="216"/>
    </location>
</feature>
<evidence type="ECO:0000256" key="1">
    <source>
        <dbReference type="SAM" id="Phobius"/>
    </source>
</evidence>
<feature type="transmembrane region" description="Helical" evidence="1">
    <location>
        <begin position="95"/>
        <end position="114"/>
    </location>
</feature>
<feature type="transmembrane region" description="Helical" evidence="1">
    <location>
        <begin position="254"/>
        <end position="273"/>
    </location>
</feature>
<evidence type="ECO:0000313" key="2">
    <source>
        <dbReference type="EMBL" id="THF49426.1"/>
    </source>
</evidence>
<name>A0A4S3ZUL8_9FLAO</name>
<reference evidence="2 3" key="1">
    <citation type="submission" date="2019-04" db="EMBL/GenBank/DDBJ databases">
        <title>Flavobacterium sp. nov. isolated from construction timber.</title>
        <authorList>
            <person name="Lin S.-Y."/>
            <person name="Chang C.-T."/>
            <person name="Young C.-C."/>
        </authorList>
    </citation>
    <scope>NUCLEOTIDE SEQUENCE [LARGE SCALE GENOMIC DNA]</scope>
    <source>
        <strain evidence="2 3">CC-CTC003</strain>
    </source>
</reference>
<dbReference type="EMBL" id="SSNZ01000005">
    <property type="protein sequence ID" value="THF49426.1"/>
    <property type="molecule type" value="Genomic_DNA"/>
</dbReference>
<keyword evidence="1" id="KW-0472">Membrane</keyword>